<keyword evidence="2" id="KW-1185">Reference proteome</keyword>
<evidence type="ECO:0000313" key="2">
    <source>
        <dbReference type="Proteomes" id="UP001549257"/>
    </source>
</evidence>
<dbReference type="Proteomes" id="UP001549257">
    <property type="component" value="Unassembled WGS sequence"/>
</dbReference>
<gene>
    <name evidence="1" type="ORF">ABIE21_000286</name>
</gene>
<comment type="caution">
    <text evidence="1">The sequence shown here is derived from an EMBL/GenBank/DDBJ whole genome shotgun (WGS) entry which is preliminary data.</text>
</comment>
<sequence>MASFIGVHDSLQYLSLSESDFSAGNEVVDRIAAFKRSIDELDVPGEPWVDEWLAAEHYKSAVLYAAAKVNWNHEQNGRGSNADRLMRARIIVRFNEWGEQAQRRLNEYESSSRHSSVVLSWRGELERFRDDPVQNP</sequence>
<organism evidence="1 2">
    <name type="scientific">Conyzicola nivalis</name>
    <dbReference type="NCBI Taxonomy" id="1477021"/>
    <lineage>
        <taxon>Bacteria</taxon>
        <taxon>Bacillati</taxon>
        <taxon>Actinomycetota</taxon>
        <taxon>Actinomycetes</taxon>
        <taxon>Micrococcales</taxon>
        <taxon>Microbacteriaceae</taxon>
        <taxon>Conyzicola</taxon>
    </lineage>
</organism>
<evidence type="ECO:0000313" key="1">
    <source>
        <dbReference type="EMBL" id="MET4580796.1"/>
    </source>
</evidence>
<dbReference type="EMBL" id="JBEPSJ010000001">
    <property type="protein sequence ID" value="MET4580796.1"/>
    <property type="molecule type" value="Genomic_DNA"/>
</dbReference>
<dbReference type="RefSeq" id="WP_354023006.1">
    <property type="nucleotide sequence ID" value="NZ_JBEPSJ010000001.1"/>
</dbReference>
<proteinExistence type="predicted"/>
<name>A0ABV2QIC2_9MICO</name>
<accession>A0ABV2QIC2</accession>
<protein>
    <submittedName>
        <fullName evidence="1">Uncharacterized protein</fullName>
    </submittedName>
</protein>
<reference evidence="1 2" key="1">
    <citation type="submission" date="2024-06" db="EMBL/GenBank/DDBJ databases">
        <title>Sorghum-associated microbial communities from plants grown in Nebraska, USA.</title>
        <authorList>
            <person name="Schachtman D."/>
        </authorList>
    </citation>
    <scope>NUCLEOTIDE SEQUENCE [LARGE SCALE GENOMIC DNA]</scope>
    <source>
        <strain evidence="1 2">2857</strain>
    </source>
</reference>